<evidence type="ECO:0000313" key="3">
    <source>
        <dbReference type="Proteomes" id="UP000030765"/>
    </source>
</evidence>
<evidence type="ECO:0000313" key="2">
    <source>
        <dbReference type="EnsemblMetazoa" id="ASIC021251-PA"/>
    </source>
</evidence>
<proteinExistence type="predicted"/>
<name>A0A084WS61_ANOSI</name>
<organism evidence="1">
    <name type="scientific">Anopheles sinensis</name>
    <name type="common">Mosquito</name>
    <dbReference type="NCBI Taxonomy" id="74873"/>
    <lineage>
        <taxon>Eukaryota</taxon>
        <taxon>Metazoa</taxon>
        <taxon>Ecdysozoa</taxon>
        <taxon>Arthropoda</taxon>
        <taxon>Hexapoda</taxon>
        <taxon>Insecta</taxon>
        <taxon>Pterygota</taxon>
        <taxon>Neoptera</taxon>
        <taxon>Endopterygota</taxon>
        <taxon>Diptera</taxon>
        <taxon>Nematocera</taxon>
        <taxon>Culicoidea</taxon>
        <taxon>Culicidae</taxon>
        <taxon>Anophelinae</taxon>
        <taxon>Anopheles</taxon>
    </lineage>
</organism>
<dbReference type="EMBL" id="ATLV01026331">
    <property type="status" value="NOT_ANNOTATED_CDS"/>
    <property type="molecule type" value="Genomic_DNA"/>
</dbReference>
<gene>
    <name evidence="1" type="ORF">ZHAS_00021251</name>
</gene>
<reference evidence="1 3" key="1">
    <citation type="journal article" date="2014" name="BMC Genomics">
        <title>Genome sequence of Anopheles sinensis provides insight into genetics basis of mosquito competence for malaria parasites.</title>
        <authorList>
            <person name="Zhou D."/>
            <person name="Zhang D."/>
            <person name="Ding G."/>
            <person name="Shi L."/>
            <person name="Hou Q."/>
            <person name="Ye Y."/>
            <person name="Xu Y."/>
            <person name="Zhou H."/>
            <person name="Xiong C."/>
            <person name="Li S."/>
            <person name="Yu J."/>
            <person name="Hong S."/>
            <person name="Yu X."/>
            <person name="Zou P."/>
            <person name="Chen C."/>
            <person name="Chang X."/>
            <person name="Wang W."/>
            <person name="Lv Y."/>
            <person name="Sun Y."/>
            <person name="Ma L."/>
            <person name="Shen B."/>
            <person name="Zhu C."/>
        </authorList>
    </citation>
    <scope>NUCLEOTIDE SEQUENCE [LARGE SCALE GENOMIC DNA]</scope>
</reference>
<accession>A0A084WS61</accession>
<dbReference type="VEuPathDB" id="VectorBase:ASIC021251"/>
<sequence>MPCPITTAPRAQGLDSKTLIYNANPVCAPNGECTMLCVADMRTRTLRTFRKALAELSEGLLSTWRGTAFWPFFRTLWTVVFCPGTTLQCERQQLRRPSHTPECVPVLTAVA</sequence>
<protein>
    <submittedName>
        <fullName evidence="1 2">Uncharacterized protein</fullName>
    </submittedName>
</protein>
<reference evidence="2" key="2">
    <citation type="submission" date="2020-05" db="UniProtKB">
        <authorList>
            <consortium name="EnsemblMetazoa"/>
        </authorList>
    </citation>
    <scope>IDENTIFICATION</scope>
</reference>
<evidence type="ECO:0000313" key="1">
    <source>
        <dbReference type="EMBL" id="KFB53055.1"/>
    </source>
</evidence>
<keyword evidence="3" id="KW-1185">Reference proteome</keyword>
<dbReference type="EMBL" id="KE525409">
    <property type="protein sequence ID" value="KFB53055.1"/>
    <property type="molecule type" value="Genomic_DNA"/>
</dbReference>
<dbReference type="AlphaFoldDB" id="A0A084WS61"/>
<dbReference type="EnsemblMetazoa" id="ASIC021251-RA">
    <property type="protein sequence ID" value="ASIC021251-PA"/>
    <property type="gene ID" value="ASIC021251"/>
</dbReference>
<dbReference type="Proteomes" id="UP000030765">
    <property type="component" value="Unassembled WGS sequence"/>
</dbReference>